<dbReference type="InParanoid" id="A0A7M6UNP8"/>
<feature type="signal peptide" evidence="1">
    <location>
        <begin position="1"/>
        <end position="23"/>
    </location>
</feature>
<dbReference type="AlphaFoldDB" id="A0A7M6UNP8"/>
<name>A0A7M6UNP8_NASVI</name>
<protein>
    <submittedName>
        <fullName evidence="2">Uncharacterized protein</fullName>
    </submittedName>
</protein>
<dbReference type="Proteomes" id="UP000002358">
    <property type="component" value="Chromosome 1"/>
</dbReference>
<dbReference type="EnsemblMetazoa" id="NM_001161696">
    <property type="protein sequence ID" value="NP_001155168"/>
    <property type="gene ID" value="LOC100120682"/>
</dbReference>
<sequence length="103" mass="11800">MKAFTVLLAFAVIFVILFEEATATVPFQLATNDKSRCNTPFGQLSHRKRSIMFNGGSNSKVFYKFIENTNSCVPFYGQELPPFYGFRTEAECDLHCRNIYHSQ</sequence>
<evidence type="ECO:0000256" key="1">
    <source>
        <dbReference type="SAM" id="SignalP"/>
    </source>
</evidence>
<feature type="chain" id="PRO_5029715400" evidence="1">
    <location>
        <begin position="24"/>
        <end position="103"/>
    </location>
</feature>
<reference evidence="2" key="1">
    <citation type="submission" date="2021-01" db="UniProtKB">
        <authorList>
            <consortium name="EnsemblMetazoa"/>
        </authorList>
    </citation>
    <scope>IDENTIFICATION</scope>
</reference>
<dbReference type="OrthoDB" id="10313125at2759"/>
<organism evidence="2 3">
    <name type="scientific">Nasonia vitripennis</name>
    <name type="common">Parasitic wasp</name>
    <dbReference type="NCBI Taxonomy" id="7425"/>
    <lineage>
        <taxon>Eukaryota</taxon>
        <taxon>Metazoa</taxon>
        <taxon>Ecdysozoa</taxon>
        <taxon>Arthropoda</taxon>
        <taxon>Hexapoda</taxon>
        <taxon>Insecta</taxon>
        <taxon>Pterygota</taxon>
        <taxon>Neoptera</taxon>
        <taxon>Endopterygota</taxon>
        <taxon>Hymenoptera</taxon>
        <taxon>Apocrita</taxon>
        <taxon>Proctotrupomorpha</taxon>
        <taxon>Chalcidoidea</taxon>
        <taxon>Pteromalidae</taxon>
        <taxon>Pteromalinae</taxon>
        <taxon>Nasonia</taxon>
    </lineage>
</organism>
<dbReference type="OMA" id="ENKCEDF"/>
<dbReference type="SMR" id="A0A7M6UNP8"/>
<gene>
    <name evidence="2" type="primary">100120682</name>
</gene>
<evidence type="ECO:0000313" key="2">
    <source>
        <dbReference type="EnsemblMetazoa" id="NP_001155168"/>
    </source>
</evidence>
<evidence type="ECO:0000313" key="3">
    <source>
        <dbReference type="Proteomes" id="UP000002358"/>
    </source>
</evidence>
<dbReference type="KEGG" id="nvi:100120682"/>
<proteinExistence type="predicted"/>
<keyword evidence="1" id="KW-0732">Signal</keyword>
<accession>A0A7M6UNP8</accession>
<keyword evidence="3" id="KW-1185">Reference proteome</keyword>